<evidence type="ECO:0000256" key="9">
    <source>
        <dbReference type="ARBA" id="ARBA00048305"/>
    </source>
</evidence>
<dbReference type="GO" id="GO:0008734">
    <property type="term" value="F:L-aspartate oxidase activity"/>
    <property type="evidence" value="ECO:0007669"/>
    <property type="project" value="UniProtKB-UniRule"/>
</dbReference>
<dbReference type="PRINTS" id="PR00368">
    <property type="entry name" value="FADPNR"/>
</dbReference>
<evidence type="ECO:0000313" key="15">
    <source>
        <dbReference type="EMBL" id="OKL42550.1"/>
    </source>
</evidence>
<evidence type="ECO:0000256" key="11">
    <source>
        <dbReference type="PIRSR" id="PIRSR000171-1"/>
    </source>
</evidence>
<evidence type="ECO:0000259" key="14">
    <source>
        <dbReference type="Pfam" id="PF02910"/>
    </source>
</evidence>
<dbReference type="SUPFAM" id="SSF56425">
    <property type="entry name" value="Succinate dehydrogenase/fumarate reductase flavoprotein, catalytic domain"/>
    <property type="match status" value="1"/>
</dbReference>
<protein>
    <recommendedName>
        <fullName evidence="4 10">L-aspartate oxidase</fullName>
        <ecNumber evidence="4 10">1.4.3.16</ecNumber>
    </recommendedName>
</protein>
<gene>
    <name evidence="15" type="ORF">A3843_17980</name>
</gene>
<dbReference type="InterPro" id="IPR037099">
    <property type="entry name" value="Fum_R/Succ_DH_flav-like_C_sf"/>
</dbReference>
<evidence type="ECO:0000256" key="4">
    <source>
        <dbReference type="ARBA" id="ARBA00012173"/>
    </source>
</evidence>
<comment type="cofactor">
    <cofactor evidence="1 12">
        <name>FAD</name>
        <dbReference type="ChEBI" id="CHEBI:57692"/>
    </cofactor>
</comment>
<feature type="domain" description="FAD-dependent oxidoreductase 2 FAD-binding" evidence="13">
    <location>
        <begin position="19"/>
        <end position="389"/>
    </location>
</feature>
<dbReference type="RefSeq" id="WP_028482581.1">
    <property type="nucleotide sequence ID" value="NZ_LVVZ01000041.1"/>
</dbReference>
<comment type="catalytic activity">
    <reaction evidence="9">
        <text>L-aspartate + O2 = iminosuccinate + H2O2</text>
        <dbReference type="Rhea" id="RHEA:25876"/>
        <dbReference type="ChEBI" id="CHEBI:15379"/>
        <dbReference type="ChEBI" id="CHEBI:16240"/>
        <dbReference type="ChEBI" id="CHEBI:29991"/>
        <dbReference type="ChEBI" id="CHEBI:77875"/>
        <dbReference type="EC" id="1.4.3.16"/>
    </reaction>
    <physiologicalReaction direction="left-to-right" evidence="9">
        <dbReference type="Rhea" id="RHEA:25877"/>
    </physiologicalReaction>
</comment>
<dbReference type="Gene3D" id="3.50.50.60">
    <property type="entry name" value="FAD/NAD(P)-binding domain"/>
    <property type="match status" value="1"/>
</dbReference>
<dbReference type="SUPFAM" id="SSF46977">
    <property type="entry name" value="Succinate dehydrogenase/fumarate reductase flavoprotein C-terminal domain"/>
    <property type="match status" value="1"/>
</dbReference>
<evidence type="ECO:0000313" key="16">
    <source>
        <dbReference type="Proteomes" id="UP000185783"/>
    </source>
</evidence>
<proteinExistence type="inferred from homology"/>
<evidence type="ECO:0000259" key="13">
    <source>
        <dbReference type="Pfam" id="PF00890"/>
    </source>
</evidence>
<reference evidence="15 16" key="1">
    <citation type="submission" date="2016-03" db="EMBL/GenBank/DDBJ databases">
        <title>Genome sequence of Nesiotobacter sp. nov., a moderately halophilic alphaproteobacterium isolated from the Yellow Sea, China.</title>
        <authorList>
            <person name="Zhang G."/>
            <person name="Zhang R."/>
        </authorList>
    </citation>
    <scope>NUCLEOTIDE SEQUENCE [LARGE SCALE GENOMIC DNA]</scope>
    <source>
        <strain evidence="15 16">WB1-6</strain>
    </source>
</reference>
<evidence type="ECO:0000256" key="3">
    <source>
        <dbReference type="ARBA" id="ARBA00008562"/>
    </source>
</evidence>
<dbReference type="EC" id="1.4.3.16" evidence="4 10"/>
<dbReference type="EMBL" id="LVVZ01000041">
    <property type="protein sequence ID" value="OKL42550.1"/>
    <property type="molecule type" value="Genomic_DNA"/>
</dbReference>
<dbReference type="InterPro" id="IPR005288">
    <property type="entry name" value="NadB"/>
</dbReference>
<evidence type="ECO:0000256" key="10">
    <source>
        <dbReference type="NCBIfam" id="TIGR00551"/>
    </source>
</evidence>
<dbReference type="PANTHER" id="PTHR42716:SF2">
    <property type="entry name" value="L-ASPARTATE OXIDASE, CHLOROPLASTIC"/>
    <property type="match status" value="1"/>
</dbReference>
<comment type="similarity">
    <text evidence="3 12">Belongs to the FAD-dependent oxidoreductase 2 family. NadB subfamily.</text>
</comment>
<dbReference type="Pfam" id="PF00890">
    <property type="entry name" value="FAD_binding_2"/>
    <property type="match status" value="1"/>
</dbReference>
<feature type="active site" description="Proton acceptor" evidence="11">
    <location>
        <position position="289"/>
    </location>
</feature>
<evidence type="ECO:0000256" key="5">
    <source>
        <dbReference type="ARBA" id="ARBA00022630"/>
    </source>
</evidence>
<comment type="pathway">
    <text evidence="2 12">Cofactor biosynthesis; NAD(+) biosynthesis; iminoaspartate from L-aspartate (oxidase route): step 1/1.</text>
</comment>
<dbReference type="Gene3D" id="1.20.58.100">
    <property type="entry name" value="Fumarate reductase/succinate dehydrogenase flavoprotein-like, C-terminal domain"/>
    <property type="match status" value="1"/>
</dbReference>
<evidence type="ECO:0000256" key="12">
    <source>
        <dbReference type="RuleBase" id="RU362049"/>
    </source>
</evidence>
<dbReference type="PANTHER" id="PTHR42716">
    <property type="entry name" value="L-ASPARTATE OXIDASE"/>
    <property type="match status" value="1"/>
</dbReference>
<evidence type="ECO:0000256" key="8">
    <source>
        <dbReference type="ARBA" id="ARBA00023002"/>
    </source>
</evidence>
<sequence>MTQVASSLAPALSLNGVDDVVILGGGLAGLFCALKLAPRPVTIVTNAPIGGGASSAWAQGGIAAAVAEGDTAEEHARDTIAAGDGICEEAIVRGMTAEAADRIHDLLSYGVPFDKDLAGKLELSREAAHTANRVVRVRGDMAGKSIMEALLAAAHNTPSIRVIEGYIGSELLTEGRYVVGITARRRGGTQRITIPARAVVLASGGVGHLFDVTTNPREANGHGLAMAALAGAYVADAEFVQFHPTALNVDLDPAPLASEALRGEGAKLVDAEGRRIMEGQHPQMELAPRDVVARAIHREIMGGGKVYMDCREAIGARFPEHFPTVYEACQAAGLDPVTQPIPVCPAAHYHMGGVMADASGRTSVDGLWVAGEVAGTGAHGANRLASNSLLEAVVFAARIAEDIQGLMPHPRLHHWEQIDDREDQASKRNPQERAVVELVRRVMTQHVGVERNAEGLTMALALLNKAEEKCHRSSIRNMVVAAKIISGSALMREESRGGHFRSDFPEKSKAWERRSFVKYNQIQTLANDAMESDIGRAALKEETNV</sequence>
<name>A0A1U7JCR8_9HYPH</name>
<dbReference type="GO" id="GO:0034628">
    <property type="term" value="P:'de novo' NAD+ biosynthetic process from L-aspartate"/>
    <property type="evidence" value="ECO:0007669"/>
    <property type="project" value="TreeGrafter"/>
</dbReference>
<keyword evidence="8 12" id="KW-0560">Oxidoreductase</keyword>
<comment type="subcellular location">
    <subcellularLocation>
        <location evidence="12">Cytoplasm</location>
    </subcellularLocation>
</comment>
<dbReference type="InterPro" id="IPR015939">
    <property type="entry name" value="Fum_Rdtase/Succ_DH_flav-like_C"/>
</dbReference>
<feature type="domain" description="Fumarate reductase/succinate dehydrogenase flavoprotein-like C-terminal" evidence="14">
    <location>
        <begin position="475"/>
        <end position="520"/>
    </location>
</feature>
<dbReference type="InterPro" id="IPR003953">
    <property type="entry name" value="FAD-dep_OxRdtase_2_FAD-bd"/>
</dbReference>
<dbReference type="UniPathway" id="UPA00253">
    <property type="reaction ID" value="UER00326"/>
</dbReference>
<dbReference type="InterPro" id="IPR036188">
    <property type="entry name" value="FAD/NAD-bd_sf"/>
</dbReference>
<dbReference type="STRING" id="197461.A3843_17980"/>
<comment type="caution">
    <text evidence="15">The sequence shown here is derived from an EMBL/GenBank/DDBJ whole genome shotgun (WGS) entry which is preliminary data.</text>
</comment>
<accession>A0A1U7JCR8</accession>
<dbReference type="NCBIfam" id="NF005701">
    <property type="entry name" value="PRK07512.1"/>
    <property type="match status" value="1"/>
</dbReference>
<dbReference type="SUPFAM" id="SSF51905">
    <property type="entry name" value="FAD/NAD(P)-binding domain"/>
    <property type="match status" value="1"/>
</dbReference>
<keyword evidence="7 12" id="KW-0274">FAD</keyword>
<evidence type="ECO:0000256" key="6">
    <source>
        <dbReference type="ARBA" id="ARBA00022642"/>
    </source>
</evidence>
<evidence type="ECO:0000256" key="1">
    <source>
        <dbReference type="ARBA" id="ARBA00001974"/>
    </source>
</evidence>
<keyword evidence="6 12" id="KW-0662">Pyridine nucleotide biosynthesis</keyword>
<keyword evidence="16" id="KW-1185">Reference proteome</keyword>
<dbReference type="Proteomes" id="UP000185783">
    <property type="component" value="Unassembled WGS sequence"/>
</dbReference>
<evidence type="ECO:0000256" key="7">
    <source>
        <dbReference type="ARBA" id="ARBA00022827"/>
    </source>
</evidence>
<dbReference type="FunFam" id="3.90.700.10:FF:000002">
    <property type="entry name" value="L-aspartate oxidase"/>
    <property type="match status" value="1"/>
</dbReference>
<comment type="function">
    <text evidence="12">Catalyzes the oxidation of L-aspartate to iminoaspartate.</text>
</comment>
<keyword evidence="5 12" id="KW-0285">Flavoprotein</keyword>
<evidence type="ECO:0000256" key="2">
    <source>
        <dbReference type="ARBA" id="ARBA00004950"/>
    </source>
</evidence>
<dbReference type="InterPro" id="IPR027477">
    <property type="entry name" value="Succ_DH/fumarate_Rdtase_cat_sf"/>
</dbReference>
<dbReference type="NCBIfam" id="TIGR00551">
    <property type="entry name" value="nadB"/>
    <property type="match status" value="1"/>
</dbReference>
<organism evidence="15 16">
    <name type="scientific">Pseudovibrio exalbescens</name>
    <dbReference type="NCBI Taxonomy" id="197461"/>
    <lineage>
        <taxon>Bacteria</taxon>
        <taxon>Pseudomonadati</taxon>
        <taxon>Pseudomonadota</taxon>
        <taxon>Alphaproteobacteria</taxon>
        <taxon>Hyphomicrobiales</taxon>
        <taxon>Stappiaceae</taxon>
        <taxon>Pseudovibrio</taxon>
    </lineage>
</organism>
<dbReference type="PIRSF" id="PIRSF000171">
    <property type="entry name" value="SDHA_APRA_LASPO"/>
    <property type="match status" value="1"/>
</dbReference>
<dbReference type="GO" id="GO:0005737">
    <property type="term" value="C:cytoplasm"/>
    <property type="evidence" value="ECO:0007669"/>
    <property type="project" value="UniProtKB-SubCell"/>
</dbReference>
<dbReference type="AlphaFoldDB" id="A0A1U7JCR8"/>
<dbReference type="Gene3D" id="3.90.700.10">
    <property type="entry name" value="Succinate dehydrogenase/fumarate reductase flavoprotein, catalytic domain"/>
    <property type="match status" value="1"/>
</dbReference>
<dbReference type="Pfam" id="PF02910">
    <property type="entry name" value="Succ_DH_flav_C"/>
    <property type="match status" value="1"/>
</dbReference>